<sequence length="24" mass="2904">MFQMEAQQIESQCRQTRILHIIPC</sequence>
<keyword evidence="2" id="KW-1185">Reference proteome</keyword>
<reference evidence="1 2" key="1">
    <citation type="journal article" date="2013" name="PLoS Genet.">
        <title>The genome and development-dependent transcriptomes of Pyronema confluens: a window into fungal evolution.</title>
        <authorList>
            <person name="Traeger S."/>
            <person name="Altegoer F."/>
            <person name="Freitag M."/>
            <person name="Gabaldon T."/>
            <person name="Kempken F."/>
            <person name="Kumar A."/>
            <person name="Marcet-Houben M."/>
            <person name="Poggeler S."/>
            <person name="Stajich J.E."/>
            <person name="Nowrousian M."/>
        </authorList>
    </citation>
    <scope>NUCLEOTIDE SEQUENCE [LARGE SCALE GENOMIC DNA]</scope>
    <source>
        <strain evidence="2">CBS 100304</strain>
        <tissue evidence="1">Vegetative mycelium</tissue>
    </source>
</reference>
<dbReference type="EMBL" id="HF935378">
    <property type="protein sequence ID" value="CCX07861.1"/>
    <property type="molecule type" value="Genomic_DNA"/>
</dbReference>
<dbReference type="AlphaFoldDB" id="U4L5Z8"/>
<accession>U4L5Z8</accession>
<proteinExistence type="predicted"/>
<name>U4L5Z8_PYROM</name>
<gene>
    <name evidence="1" type="ORF">PCON_07450</name>
</gene>
<dbReference type="Proteomes" id="UP000018144">
    <property type="component" value="Unassembled WGS sequence"/>
</dbReference>
<evidence type="ECO:0000313" key="1">
    <source>
        <dbReference type="EMBL" id="CCX07861.1"/>
    </source>
</evidence>
<organism evidence="1 2">
    <name type="scientific">Pyronema omphalodes (strain CBS 100304)</name>
    <name type="common">Pyronema confluens</name>
    <dbReference type="NCBI Taxonomy" id="1076935"/>
    <lineage>
        <taxon>Eukaryota</taxon>
        <taxon>Fungi</taxon>
        <taxon>Dikarya</taxon>
        <taxon>Ascomycota</taxon>
        <taxon>Pezizomycotina</taxon>
        <taxon>Pezizomycetes</taxon>
        <taxon>Pezizales</taxon>
        <taxon>Pyronemataceae</taxon>
        <taxon>Pyronema</taxon>
    </lineage>
</organism>
<protein>
    <submittedName>
        <fullName evidence="1">Uncharacterized protein</fullName>
    </submittedName>
</protein>
<evidence type="ECO:0000313" key="2">
    <source>
        <dbReference type="Proteomes" id="UP000018144"/>
    </source>
</evidence>